<evidence type="ECO:0000313" key="3">
    <source>
        <dbReference type="EMBL" id="VEI61259.1"/>
    </source>
</evidence>
<evidence type="ECO:0000259" key="1">
    <source>
        <dbReference type="Pfam" id="PF10908"/>
    </source>
</evidence>
<dbReference type="Pfam" id="PF10908">
    <property type="entry name" value="Tlde1_dom"/>
    <property type="match status" value="1"/>
</dbReference>
<evidence type="ECO:0000313" key="4">
    <source>
        <dbReference type="Proteomes" id="UP000281904"/>
    </source>
</evidence>
<dbReference type="Proteomes" id="UP000281904">
    <property type="component" value="Chromosome"/>
</dbReference>
<evidence type="ECO:0000313" key="5">
    <source>
        <dbReference type="Proteomes" id="UP000624159"/>
    </source>
</evidence>
<reference evidence="2 5" key="2">
    <citation type="submission" date="2020-11" db="EMBL/GenBank/DDBJ databases">
        <title>Enhanced detection system for hospital associated transmission using whole genome sequencing surveillance.</title>
        <authorList>
            <person name="Harrison L.H."/>
            <person name="Van Tyne D."/>
            <person name="Marsh J.W."/>
            <person name="Griffith M.P."/>
            <person name="Snyder D.J."/>
            <person name="Cooper V.S."/>
            <person name="Mustapha M."/>
        </authorList>
    </citation>
    <scope>NUCLEOTIDE SEQUENCE [LARGE SCALE GENOMIC DNA]</scope>
    <source>
        <strain evidence="2 5">SER00230</strain>
    </source>
</reference>
<accession>A0A3S4XTI0</accession>
<dbReference type="EMBL" id="LR134493">
    <property type="protein sequence ID" value="VEI61259.1"/>
    <property type="molecule type" value="Genomic_DNA"/>
</dbReference>
<feature type="domain" description="Tlde1" evidence="1">
    <location>
        <begin position="27"/>
        <end position="151"/>
    </location>
</feature>
<dbReference type="InterPro" id="IPR021225">
    <property type="entry name" value="Tlde1_dom"/>
</dbReference>
<dbReference type="AlphaFoldDB" id="A0A3S4XTI0"/>
<proteinExistence type="predicted"/>
<name>A0A3S4XTI0_SERRU</name>
<evidence type="ECO:0000313" key="2">
    <source>
        <dbReference type="EMBL" id="MBH1928169.1"/>
    </source>
</evidence>
<gene>
    <name evidence="2" type="ORF">I5U13_00640</name>
    <name evidence="3" type="ORF">NCTC10036_00224</name>
</gene>
<dbReference type="Proteomes" id="UP000624159">
    <property type="component" value="Unassembled WGS sequence"/>
</dbReference>
<reference evidence="3 4" key="1">
    <citation type="submission" date="2018-12" db="EMBL/GenBank/DDBJ databases">
        <authorList>
            <consortium name="Pathogen Informatics"/>
        </authorList>
    </citation>
    <scope>NUCLEOTIDE SEQUENCE [LARGE SCALE GENOMIC DNA]</scope>
    <source>
        <strain evidence="3 4">NCTC10036</strain>
    </source>
</reference>
<dbReference type="EMBL" id="JADULK010000001">
    <property type="protein sequence ID" value="MBH1928169.1"/>
    <property type="molecule type" value="Genomic_DNA"/>
</dbReference>
<dbReference type="RefSeq" id="WP_126530237.1">
    <property type="nucleotide sequence ID" value="NZ_JADULK010000001.1"/>
</dbReference>
<organism evidence="3 4">
    <name type="scientific">Serratia rubidaea</name>
    <name type="common">Serratia marinorubra</name>
    <dbReference type="NCBI Taxonomy" id="61652"/>
    <lineage>
        <taxon>Bacteria</taxon>
        <taxon>Pseudomonadati</taxon>
        <taxon>Pseudomonadota</taxon>
        <taxon>Gammaproteobacteria</taxon>
        <taxon>Enterobacterales</taxon>
        <taxon>Yersiniaceae</taxon>
        <taxon>Serratia</taxon>
    </lineage>
</organism>
<sequence length="174" mass="19341">MIYCSLNLDKTRDAGKTGDLICYGIGTFSVFSGIDPYTNKAGCAGIDKGSIPTGKYWIVARPTGGLRSKMRTAIKDWWTGNDHSTWFALYRQDGVIDDWTFINGIKRGNFRLHPNRPDGQGESWGCITFYNPTEFSILRNQLLRTQQVHIRGSSGLMAYGQVTVTGNSEANCDV</sequence>
<protein>
    <submittedName>
        <fullName evidence="2">DUF2778 domain-containing protein</fullName>
    </submittedName>
    <submittedName>
        <fullName evidence="3">Protein of uncharacterized function (DUF2778)</fullName>
    </submittedName>
</protein>
<keyword evidence="5" id="KW-1185">Reference proteome</keyword>